<keyword evidence="2" id="KW-0812">Transmembrane</keyword>
<reference evidence="4" key="1">
    <citation type="journal article" date="2019" name="Int. J. Syst. Evol. Microbiol.">
        <title>The Global Catalogue of Microorganisms (GCM) 10K type strain sequencing project: providing services to taxonomists for standard genome sequencing and annotation.</title>
        <authorList>
            <consortium name="The Broad Institute Genomics Platform"/>
            <consortium name="The Broad Institute Genome Sequencing Center for Infectious Disease"/>
            <person name="Wu L."/>
            <person name="Ma J."/>
        </authorList>
    </citation>
    <scope>NUCLEOTIDE SEQUENCE [LARGE SCALE GENOMIC DNA]</scope>
    <source>
        <strain evidence="4">CGMCC 4.7645</strain>
    </source>
</reference>
<evidence type="ECO:0000313" key="3">
    <source>
        <dbReference type="EMBL" id="MFD2414736.1"/>
    </source>
</evidence>
<proteinExistence type="predicted"/>
<evidence type="ECO:0000313" key="4">
    <source>
        <dbReference type="Proteomes" id="UP001597417"/>
    </source>
</evidence>
<keyword evidence="4" id="KW-1185">Reference proteome</keyword>
<feature type="transmembrane region" description="Helical" evidence="2">
    <location>
        <begin position="93"/>
        <end position="112"/>
    </location>
</feature>
<dbReference type="Proteomes" id="UP001597417">
    <property type="component" value="Unassembled WGS sequence"/>
</dbReference>
<evidence type="ECO:0000256" key="2">
    <source>
        <dbReference type="SAM" id="Phobius"/>
    </source>
</evidence>
<keyword evidence="2" id="KW-0472">Membrane</keyword>
<dbReference type="RefSeq" id="WP_378259891.1">
    <property type="nucleotide sequence ID" value="NZ_JBHUKR010000001.1"/>
</dbReference>
<protein>
    <recommendedName>
        <fullName evidence="5">Type VII secretion protein EccE</fullName>
    </recommendedName>
</protein>
<feature type="compositionally biased region" description="Low complexity" evidence="1">
    <location>
        <begin position="22"/>
        <end position="37"/>
    </location>
</feature>
<evidence type="ECO:0008006" key="5">
    <source>
        <dbReference type="Google" id="ProtNLM"/>
    </source>
</evidence>
<comment type="caution">
    <text evidence="3">The sequence shown here is derived from an EMBL/GenBank/DDBJ whole genome shotgun (WGS) entry which is preliminary data.</text>
</comment>
<sequence>MTHLGAPQAAPPHLSAPPQAVPAARPTPYSTASPAAAGSREAAHAAAVAALRAASAAQISPQWTDIRPATAPREMPADPAKPAPARPPERRRAGVRVVQIICWQLAALALVLTIGHSWIATGFVAFGALVVVAITATRIRGRWVYEWLLVSSGYLSRRHDHDLPGAAGGALLRSIAPEAQGAEDVLDGDPVFLVSRAAGVSAVLEPTPGPLPPAEAMLPPSDERDLAFAVQVIHHLGPGQQTPRAWVALQALRTIGMHQDTDLQRELGNALRRVRRRLRRDRLSTIALDERAFCGTVASLAHVTAGRARVREEWRLWHSGPIAQATFRLGGWARLSAASAPQVVRGLLAAAPHAAVTISVTTSRSVTATRTNATLRVAATNLPVLEHAAQTLARLAERYGLATERLDGRHVWGLAATLPIGVPEPR</sequence>
<gene>
    <name evidence="3" type="ORF">ACFSXZ_00125</name>
</gene>
<dbReference type="EMBL" id="JBHUKR010000001">
    <property type="protein sequence ID" value="MFD2414736.1"/>
    <property type="molecule type" value="Genomic_DNA"/>
</dbReference>
<name>A0ABW5FIH7_9PSEU</name>
<evidence type="ECO:0000256" key="1">
    <source>
        <dbReference type="SAM" id="MobiDB-lite"/>
    </source>
</evidence>
<keyword evidence="2" id="KW-1133">Transmembrane helix</keyword>
<feature type="region of interest" description="Disordered" evidence="1">
    <location>
        <begin position="69"/>
        <end position="90"/>
    </location>
</feature>
<feature type="region of interest" description="Disordered" evidence="1">
    <location>
        <begin position="1"/>
        <end position="37"/>
    </location>
</feature>
<organism evidence="3 4">
    <name type="scientific">Amycolatopsis pigmentata</name>
    <dbReference type="NCBI Taxonomy" id="450801"/>
    <lineage>
        <taxon>Bacteria</taxon>
        <taxon>Bacillati</taxon>
        <taxon>Actinomycetota</taxon>
        <taxon>Actinomycetes</taxon>
        <taxon>Pseudonocardiales</taxon>
        <taxon>Pseudonocardiaceae</taxon>
        <taxon>Amycolatopsis</taxon>
    </lineage>
</organism>
<accession>A0ABW5FIH7</accession>